<dbReference type="GO" id="GO:0016491">
    <property type="term" value="F:oxidoreductase activity"/>
    <property type="evidence" value="ECO:0007669"/>
    <property type="project" value="UniProtKB-KW"/>
</dbReference>
<dbReference type="PANTHER" id="PTHR44279">
    <property type="entry name" value="HYDROXYSTEROID (11-BETA) DEHYDROGENASE 1-LIKE B-RELATED"/>
    <property type="match status" value="1"/>
</dbReference>
<dbReference type="AlphaFoldDB" id="A0AAJ7UJ86"/>
<feature type="chain" id="PRO_5042460194" evidence="3">
    <location>
        <begin position="22"/>
        <end position="303"/>
    </location>
</feature>
<dbReference type="PROSITE" id="PS00061">
    <property type="entry name" value="ADH_SHORT"/>
    <property type="match status" value="1"/>
</dbReference>
<dbReference type="InterPro" id="IPR036291">
    <property type="entry name" value="NAD(P)-bd_dom_sf"/>
</dbReference>
<evidence type="ECO:0000256" key="3">
    <source>
        <dbReference type="SAM" id="SignalP"/>
    </source>
</evidence>
<dbReference type="InterPro" id="IPR020904">
    <property type="entry name" value="Sc_DH/Rdtase_CS"/>
</dbReference>
<feature type="signal peptide" evidence="3">
    <location>
        <begin position="1"/>
        <end position="21"/>
    </location>
</feature>
<dbReference type="PRINTS" id="PR00081">
    <property type="entry name" value="GDHRDH"/>
</dbReference>
<sequence length="303" mass="32050">MWKRWVGVVAALAASIYLMWDDEPTCDKGCLRGARVLITGASSGIGSAVALEFARRGARVAITARRHGRLMQLSEDLHAAGAPDVTVLPGSMEELHFARAVVRDAVRAMGGLDYLILNHVGLTPISWWAGDVEATDQLVRATRLNFLSFAWAASEALGPLETSGGNILAVSSLCGKVPTPLVSPYAASKFALEGFFGSLRQELKLRHSNVSITIATLGYINTDTAVSQVQGRMLGVEPAPVGPCAEALVDAACARVDSLVHPGVARVALLLQRWAPGLLLHQLQAVYNITALGPPPTFSPSGP</sequence>
<protein>
    <submittedName>
        <fullName evidence="5">Hydroxysteroid 11-beta-dehydrogenase 1-like protein</fullName>
    </submittedName>
</protein>
<keyword evidence="3" id="KW-0732">Signal</keyword>
<keyword evidence="4" id="KW-1185">Reference proteome</keyword>
<dbReference type="InterPro" id="IPR051253">
    <property type="entry name" value="11-beta-HSD"/>
</dbReference>
<dbReference type="KEGG" id="pmrn:116958684"/>
<dbReference type="Proteomes" id="UP001318040">
    <property type="component" value="Chromosome 80"/>
</dbReference>
<dbReference type="RefSeq" id="XP_032837312.1">
    <property type="nucleotide sequence ID" value="XM_032981421.1"/>
</dbReference>
<comment type="similarity">
    <text evidence="1">Belongs to the short-chain dehydrogenases/reductases (SDR) family.</text>
</comment>
<gene>
    <name evidence="5" type="primary">HSD11B1L</name>
</gene>
<dbReference type="Gene3D" id="3.40.50.720">
    <property type="entry name" value="NAD(P)-binding Rossmann-like Domain"/>
    <property type="match status" value="1"/>
</dbReference>
<evidence type="ECO:0000313" key="4">
    <source>
        <dbReference type="Proteomes" id="UP001318040"/>
    </source>
</evidence>
<accession>A0AAJ7UJ86</accession>
<dbReference type="SUPFAM" id="SSF51735">
    <property type="entry name" value="NAD(P)-binding Rossmann-fold domains"/>
    <property type="match status" value="1"/>
</dbReference>
<evidence type="ECO:0000313" key="5">
    <source>
        <dbReference type="RefSeq" id="XP_032837312.1"/>
    </source>
</evidence>
<dbReference type="PANTHER" id="PTHR44279:SF2">
    <property type="entry name" value="HYDROXYSTEROID (11-BETA) DEHYDROGENASE 1-LIKE B-RELATED"/>
    <property type="match status" value="1"/>
</dbReference>
<dbReference type="Pfam" id="PF00106">
    <property type="entry name" value="adh_short"/>
    <property type="match status" value="1"/>
</dbReference>
<evidence type="ECO:0000256" key="1">
    <source>
        <dbReference type="ARBA" id="ARBA00006484"/>
    </source>
</evidence>
<dbReference type="InterPro" id="IPR002347">
    <property type="entry name" value="SDR_fam"/>
</dbReference>
<dbReference type="CTD" id="374875"/>
<evidence type="ECO:0000256" key="2">
    <source>
        <dbReference type="ARBA" id="ARBA00023002"/>
    </source>
</evidence>
<organism evidence="4 5">
    <name type="scientific">Petromyzon marinus</name>
    <name type="common">Sea lamprey</name>
    <dbReference type="NCBI Taxonomy" id="7757"/>
    <lineage>
        <taxon>Eukaryota</taxon>
        <taxon>Metazoa</taxon>
        <taxon>Chordata</taxon>
        <taxon>Craniata</taxon>
        <taxon>Vertebrata</taxon>
        <taxon>Cyclostomata</taxon>
        <taxon>Hyperoartia</taxon>
        <taxon>Petromyzontiformes</taxon>
        <taxon>Petromyzontidae</taxon>
        <taxon>Petromyzon</taxon>
    </lineage>
</organism>
<name>A0AAJ7UJ86_PETMA</name>
<proteinExistence type="inferred from homology"/>
<reference evidence="5" key="1">
    <citation type="submission" date="2025-08" db="UniProtKB">
        <authorList>
            <consortium name="RefSeq"/>
        </authorList>
    </citation>
    <scope>IDENTIFICATION</scope>
    <source>
        <tissue evidence="5">Sperm</tissue>
    </source>
</reference>
<keyword evidence="2" id="KW-0560">Oxidoreductase</keyword>